<keyword evidence="4" id="KW-0378">Hydrolase</keyword>
<dbReference type="InterPro" id="IPR036322">
    <property type="entry name" value="WD40_repeat_dom_sf"/>
</dbReference>
<accession>A0A0R3SA44</accession>
<dbReference type="InterPro" id="IPR001680">
    <property type="entry name" value="WD40_rpt"/>
</dbReference>
<dbReference type="Proteomes" id="UP000274504">
    <property type="component" value="Unassembled WGS sequence"/>
</dbReference>
<evidence type="ECO:0000256" key="4">
    <source>
        <dbReference type="ARBA" id="ARBA00022801"/>
    </source>
</evidence>
<proteinExistence type="inferred from homology"/>
<evidence type="ECO:0000256" key="5">
    <source>
        <dbReference type="ARBA" id="ARBA00038092"/>
    </source>
</evidence>
<dbReference type="WBParaSite" id="HDID_0000119301-mRNA-1">
    <property type="protein sequence ID" value="HDID_0000119301-mRNA-1"/>
    <property type="gene ID" value="HDID_0000119301"/>
</dbReference>
<dbReference type="SMART" id="SM00320">
    <property type="entry name" value="WD40"/>
    <property type="match status" value="3"/>
</dbReference>
<feature type="repeat" description="WD" evidence="8">
    <location>
        <begin position="173"/>
        <end position="215"/>
    </location>
</feature>
<evidence type="ECO:0000256" key="6">
    <source>
        <dbReference type="ARBA" id="ARBA00039131"/>
    </source>
</evidence>
<keyword evidence="3" id="KW-0677">Repeat</keyword>
<gene>
    <name evidence="9" type="ORF">HDID_LOCUS1194</name>
</gene>
<dbReference type="InterPro" id="IPR019775">
    <property type="entry name" value="WD40_repeat_CS"/>
</dbReference>
<dbReference type="PROSITE" id="PS00678">
    <property type="entry name" value="WD_REPEATS_1"/>
    <property type="match status" value="1"/>
</dbReference>
<dbReference type="PANTHER" id="PTHR46042:SF1">
    <property type="entry name" value="DIPHTHINE METHYLTRANSFERASE"/>
    <property type="match status" value="1"/>
</dbReference>
<dbReference type="PANTHER" id="PTHR46042">
    <property type="entry name" value="DIPHTHINE METHYLTRANSFERASE"/>
    <property type="match status" value="1"/>
</dbReference>
<keyword evidence="2 8" id="KW-0853">WD repeat</keyword>
<organism evidence="11">
    <name type="scientific">Hymenolepis diminuta</name>
    <name type="common">Rat tapeworm</name>
    <dbReference type="NCBI Taxonomy" id="6216"/>
    <lineage>
        <taxon>Eukaryota</taxon>
        <taxon>Metazoa</taxon>
        <taxon>Spiralia</taxon>
        <taxon>Lophotrochozoa</taxon>
        <taxon>Platyhelminthes</taxon>
        <taxon>Cestoda</taxon>
        <taxon>Eucestoda</taxon>
        <taxon>Cyclophyllidea</taxon>
        <taxon>Hymenolepididae</taxon>
        <taxon>Hymenolepis</taxon>
    </lineage>
</organism>
<dbReference type="EMBL" id="UYSG01000205">
    <property type="protein sequence ID" value="VDL18655.1"/>
    <property type="molecule type" value="Genomic_DNA"/>
</dbReference>
<dbReference type="SUPFAM" id="SSF50978">
    <property type="entry name" value="WD40 repeat-like"/>
    <property type="match status" value="1"/>
</dbReference>
<dbReference type="Gene3D" id="2.130.10.10">
    <property type="entry name" value="YVTN repeat-like/Quinoprotein amine dehydrogenase"/>
    <property type="match status" value="1"/>
</dbReference>
<evidence type="ECO:0000313" key="11">
    <source>
        <dbReference type="WBParaSite" id="HDID_0000119301-mRNA-1"/>
    </source>
</evidence>
<dbReference type="Pfam" id="PF00400">
    <property type="entry name" value="WD40"/>
    <property type="match status" value="2"/>
</dbReference>
<dbReference type="InterPro" id="IPR015943">
    <property type="entry name" value="WD40/YVTN_repeat-like_dom_sf"/>
</dbReference>
<evidence type="ECO:0000256" key="3">
    <source>
        <dbReference type="ARBA" id="ARBA00022737"/>
    </source>
</evidence>
<comment type="catalytic activity">
    <reaction evidence="7">
        <text>diphthine methyl ester-[translation elongation factor 2] + H2O = diphthine-[translation elongation factor 2] + methanol + H(+)</text>
        <dbReference type="Rhea" id="RHEA:42656"/>
        <dbReference type="Rhea" id="RHEA-COMP:10172"/>
        <dbReference type="Rhea" id="RHEA-COMP:10173"/>
        <dbReference type="ChEBI" id="CHEBI:15377"/>
        <dbReference type="ChEBI" id="CHEBI:15378"/>
        <dbReference type="ChEBI" id="CHEBI:17790"/>
        <dbReference type="ChEBI" id="CHEBI:79005"/>
        <dbReference type="ChEBI" id="CHEBI:82696"/>
        <dbReference type="EC" id="3.1.1.97"/>
    </reaction>
</comment>
<evidence type="ECO:0000313" key="10">
    <source>
        <dbReference type="Proteomes" id="UP000274504"/>
    </source>
</evidence>
<evidence type="ECO:0000313" key="9">
    <source>
        <dbReference type="EMBL" id="VDL18655.1"/>
    </source>
</evidence>
<reference evidence="11" key="1">
    <citation type="submission" date="2017-02" db="UniProtKB">
        <authorList>
            <consortium name="WormBaseParasite"/>
        </authorList>
    </citation>
    <scope>IDENTIFICATION</scope>
</reference>
<dbReference type="AlphaFoldDB" id="A0A0R3SA44"/>
<name>A0A0R3SA44_HYMDI</name>
<dbReference type="OrthoDB" id="1930760at2759"/>
<dbReference type="GO" id="GO:0017183">
    <property type="term" value="P:protein histidyl modification to diphthamide"/>
    <property type="evidence" value="ECO:0007669"/>
    <property type="project" value="TreeGrafter"/>
</dbReference>
<reference evidence="9 10" key="2">
    <citation type="submission" date="2018-11" db="EMBL/GenBank/DDBJ databases">
        <authorList>
            <consortium name="Pathogen Informatics"/>
        </authorList>
    </citation>
    <scope>NUCLEOTIDE SEQUENCE [LARGE SCALE GENOMIC DNA]</scope>
</reference>
<evidence type="ECO:0000256" key="8">
    <source>
        <dbReference type="PROSITE-ProRule" id="PRU00221"/>
    </source>
</evidence>
<dbReference type="EC" id="3.1.1.97" evidence="6"/>
<sequence>MSFSEISSHTFKLHTDSVEFSPSGSQALVGSYELNESTRERTGSVIRYDIASNKAEKSLGVDLPGVLDLSWMSSELCLAATSSGEIYTIKSKVTSPLILHCVNRVSEKLLLSIDFCNSNSSDNNVICTWKAHEYESWCARFNRNDDNLLLTGGDDCMAHVWDQRIGFNKAVFSQQHQMGVCSLSGIPMHSRLISTGCFDEKLRLWDLRKTSSESEEIVVLHSEGGGVWRHKWSPSGHHVLMACMHAGFAVASVTNFGSGAALPIATATFYRPTEKLAYGIDWQINNESEEQFEALIGTCSFYDNRVSFATYRDSPFDKANEDNECEEAIELNCGYEPMVVTNRETSSYQS</sequence>
<dbReference type="PROSITE" id="PS50082">
    <property type="entry name" value="WD_REPEATS_2"/>
    <property type="match status" value="1"/>
</dbReference>
<dbReference type="InterPro" id="IPR052415">
    <property type="entry name" value="Diphthine_MTase"/>
</dbReference>
<dbReference type="GO" id="GO:0061685">
    <property type="term" value="F:diphthine methylesterase activity"/>
    <property type="evidence" value="ECO:0007669"/>
    <property type="project" value="UniProtKB-EC"/>
</dbReference>
<evidence type="ECO:0000256" key="1">
    <source>
        <dbReference type="ARBA" id="ARBA00005156"/>
    </source>
</evidence>
<comment type="pathway">
    <text evidence="1">Protein modification; peptidyl-diphthamide biosynthesis.</text>
</comment>
<evidence type="ECO:0000256" key="2">
    <source>
        <dbReference type="ARBA" id="ARBA00022574"/>
    </source>
</evidence>
<dbReference type="STRING" id="6216.A0A0R3SA44"/>
<comment type="similarity">
    <text evidence="5">Belongs to the DPH7 family.</text>
</comment>
<protein>
    <recommendedName>
        <fullName evidence="6">methylated diphthine methylhydrolase</fullName>
        <ecNumber evidence="6">3.1.1.97</ecNumber>
    </recommendedName>
</protein>
<evidence type="ECO:0000256" key="7">
    <source>
        <dbReference type="ARBA" id="ARBA00047551"/>
    </source>
</evidence>
<dbReference type="GO" id="GO:0005737">
    <property type="term" value="C:cytoplasm"/>
    <property type="evidence" value="ECO:0007669"/>
    <property type="project" value="TreeGrafter"/>
</dbReference>